<protein>
    <recommendedName>
        <fullName evidence="2">CUE domain-containing protein</fullName>
    </recommendedName>
</protein>
<evidence type="ECO:0000256" key="1">
    <source>
        <dbReference type="SAM" id="MobiDB-lite"/>
    </source>
</evidence>
<dbReference type="OrthoDB" id="5577209at2759"/>
<feature type="compositionally biased region" description="Basic residues" evidence="1">
    <location>
        <begin position="709"/>
        <end position="726"/>
    </location>
</feature>
<organism evidence="3 4">
    <name type="scientific">Cimex lectularius</name>
    <name type="common">Bed bug</name>
    <name type="synonym">Acanthia lectularia</name>
    <dbReference type="NCBI Taxonomy" id="79782"/>
    <lineage>
        <taxon>Eukaryota</taxon>
        <taxon>Metazoa</taxon>
        <taxon>Ecdysozoa</taxon>
        <taxon>Arthropoda</taxon>
        <taxon>Hexapoda</taxon>
        <taxon>Insecta</taxon>
        <taxon>Pterygota</taxon>
        <taxon>Neoptera</taxon>
        <taxon>Paraneoptera</taxon>
        <taxon>Hemiptera</taxon>
        <taxon>Heteroptera</taxon>
        <taxon>Panheteroptera</taxon>
        <taxon>Cimicomorpha</taxon>
        <taxon>Cimicidae</taxon>
        <taxon>Cimex</taxon>
    </lineage>
</organism>
<accession>A0A8I6SBQ6</accession>
<feature type="compositionally biased region" description="Basic and acidic residues" evidence="1">
    <location>
        <begin position="659"/>
        <end position="669"/>
    </location>
</feature>
<dbReference type="CDD" id="cd14364">
    <property type="entry name" value="CUE_ASCC2"/>
    <property type="match status" value="1"/>
</dbReference>
<dbReference type="EnsemblMetazoa" id="XM_014404788.2">
    <property type="protein sequence ID" value="XP_014260274.1"/>
    <property type="gene ID" value="LOC106672940"/>
</dbReference>
<evidence type="ECO:0000259" key="2">
    <source>
        <dbReference type="PROSITE" id="PS51140"/>
    </source>
</evidence>
<dbReference type="InterPro" id="IPR009060">
    <property type="entry name" value="UBA-like_sf"/>
</dbReference>
<reference evidence="3" key="1">
    <citation type="submission" date="2022-01" db="UniProtKB">
        <authorList>
            <consortium name="EnsemblMetazoa"/>
        </authorList>
    </citation>
    <scope>IDENTIFICATION</scope>
</reference>
<proteinExistence type="predicted"/>
<feature type="compositionally biased region" description="Basic and acidic residues" evidence="1">
    <location>
        <begin position="624"/>
        <end position="633"/>
    </location>
</feature>
<feature type="compositionally biased region" description="Basic residues" evidence="1">
    <location>
        <begin position="670"/>
        <end position="679"/>
    </location>
</feature>
<feature type="compositionally biased region" description="Acidic residues" evidence="1">
    <location>
        <begin position="634"/>
        <end position="644"/>
    </location>
</feature>
<dbReference type="GO" id="GO:0006355">
    <property type="term" value="P:regulation of DNA-templated transcription"/>
    <property type="evidence" value="ECO:0007669"/>
    <property type="project" value="TreeGrafter"/>
</dbReference>
<name>A0A8I6SBQ6_CIMLE</name>
<dbReference type="PANTHER" id="PTHR21494">
    <property type="entry name" value="ACTIVATING SIGNAL COINTEGRATOR 1 COMPLEX SUBUNIT 2 ASC-1 COMPLEX SUBUNIT P100"/>
    <property type="match status" value="1"/>
</dbReference>
<dbReference type="AlphaFoldDB" id="A0A8I6SBQ6"/>
<feature type="domain" description="CUE" evidence="2">
    <location>
        <begin position="461"/>
        <end position="504"/>
    </location>
</feature>
<dbReference type="OMA" id="LSQHEFW"/>
<dbReference type="InterPro" id="IPR003892">
    <property type="entry name" value="CUE"/>
</dbReference>
<dbReference type="SUPFAM" id="SSF46934">
    <property type="entry name" value="UBA-like"/>
    <property type="match status" value="1"/>
</dbReference>
<sequence length="726" mass="83629">MASENPESSLRECKEKSLEALSVSVEEGGVTRKVPALSSYFASNRQMTCFITPPKPNDDGAFVLGAKDSWLSKTNIFKENMQWLLTLPHHRFWSQIIYGKDSWDSVITFLQEAYPYYILDSLPQDPDIKQMYFQIYFLVFRIIKRATTRKESEAHWIGAKKFGSLLYNYTIVSFPILLDVCVVYGESFKDEVHNIINKVFKAQPMYKEDLNNLVQPIKTIFQSLEDLFPERSCVPGELTKLSDRRVPGLDMPMSKIQDVILYLLDVSASLSTFINFYPDAANILHQHKFELNISTLYDDVIPSVTNVVKNQCFNDDKMSTYFNLMLKINHTRYFLITLFHQCLEPILNSILLKSSDARDPDLTRLCNNFIDTLSNSFIHSIFITDYNNKFAIESDFEMISQICPELDHEKLNFLKHSLLKTCAAPHSTVPPAEAMPSTSQSTQPVKTDAYANNSPKPKDNQLAVLIEEVKDILPQLGDGFIERCLVYYKYSSADVINAILEDSLPPSLQSLDRELPYIPPELENEIQKEAVPTVNILDFNAFNEKPPGEEMTGYRKKRDDNKSFKDLIDDKSFREEFRNRFSELGIIETLVDIYDDEYDDMYDGEVDVQEVGELDRKFVTPRVLEQRAERSSSESDDEEVEEDENQRRTTYLNFVENPEDVRARYEQRRASKTLKHPHPPRNVAGDSKDTDVLRSRNNKTVHKSSYANHNRKKGAKNKRAHGLLPS</sequence>
<feature type="region of interest" description="Disordered" evidence="1">
    <location>
        <begin position="624"/>
        <end position="726"/>
    </location>
</feature>
<evidence type="ECO:0000313" key="3">
    <source>
        <dbReference type="EnsemblMetazoa" id="XP_014260274.1"/>
    </source>
</evidence>
<keyword evidence="4" id="KW-1185">Reference proteome</keyword>
<evidence type="ECO:0000313" key="4">
    <source>
        <dbReference type="Proteomes" id="UP000494040"/>
    </source>
</evidence>
<dbReference type="PANTHER" id="PTHR21494:SF0">
    <property type="entry name" value="ACTIVATING SIGNAL COINTEGRATOR 1 COMPLEX SUBUNIT 2"/>
    <property type="match status" value="1"/>
</dbReference>
<dbReference type="Pfam" id="PF02845">
    <property type="entry name" value="CUE"/>
    <property type="match status" value="1"/>
</dbReference>
<dbReference type="GO" id="GO:0043130">
    <property type="term" value="F:ubiquitin binding"/>
    <property type="evidence" value="ECO:0007669"/>
    <property type="project" value="InterPro"/>
</dbReference>
<dbReference type="KEGG" id="clec:106672940"/>
<feature type="compositionally biased region" description="Polar residues" evidence="1">
    <location>
        <begin position="436"/>
        <end position="455"/>
    </location>
</feature>
<dbReference type="RefSeq" id="XP_014260274.1">
    <property type="nucleotide sequence ID" value="XM_014404788.2"/>
</dbReference>
<dbReference type="SMART" id="SM00546">
    <property type="entry name" value="CUE"/>
    <property type="match status" value="1"/>
</dbReference>
<dbReference type="Proteomes" id="UP000494040">
    <property type="component" value="Unassembled WGS sequence"/>
</dbReference>
<dbReference type="InterPro" id="IPR041800">
    <property type="entry name" value="ASCC2_CUE"/>
</dbReference>
<dbReference type="Gene3D" id="1.10.8.10">
    <property type="entry name" value="DNA helicase RuvA subunit, C-terminal domain"/>
    <property type="match status" value="1"/>
</dbReference>
<dbReference type="PROSITE" id="PS51140">
    <property type="entry name" value="CUE"/>
    <property type="match status" value="1"/>
</dbReference>
<dbReference type="InterPro" id="IPR052586">
    <property type="entry name" value="ASCC2"/>
</dbReference>
<dbReference type="GeneID" id="106672940"/>
<feature type="region of interest" description="Disordered" evidence="1">
    <location>
        <begin position="429"/>
        <end position="456"/>
    </location>
</feature>